<gene>
    <name evidence="2" type="ORF">CUN60_00320</name>
</gene>
<feature type="signal peptide" evidence="1">
    <location>
        <begin position="1"/>
        <end position="23"/>
    </location>
</feature>
<dbReference type="OrthoDB" id="198978at2"/>
<proteinExistence type="predicted"/>
<evidence type="ECO:0000256" key="1">
    <source>
        <dbReference type="SAM" id="SignalP"/>
    </source>
</evidence>
<dbReference type="RefSeq" id="WP_102950103.1">
    <property type="nucleotide sequence ID" value="NZ_CP024847.1"/>
</dbReference>
<feature type="chain" id="PRO_5014379641" evidence="1">
    <location>
        <begin position="24"/>
        <end position="333"/>
    </location>
</feature>
<organism evidence="2 3">
    <name type="scientific">Aquella oligotrophica</name>
    <dbReference type="NCBI Taxonomy" id="2067065"/>
    <lineage>
        <taxon>Bacteria</taxon>
        <taxon>Pseudomonadati</taxon>
        <taxon>Pseudomonadota</taxon>
        <taxon>Betaproteobacteria</taxon>
        <taxon>Neisseriales</taxon>
        <taxon>Neisseriaceae</taxon>
        <taxon>Aquella</taxon>
    </lineage>
</organism>
<sequence length="333" mass="36964">MNQFFTSILFVCILVLAGCSSFSSNKSKSHIKESDILPAYANAYNLPESITSTSLFNGYYEESNLTLLADTEEIYSNLDDGDLNNSKLNLPILFGQLDYSKDKNIYPLIYTELALIIPNSYENRNQKLPDINNEVISFTPSSYNLQTLQADNLESALRNSALLVNRAQFLNHNLSSSDKIKTRQQYLSMSKAALKVVYTKNPDLKANFESAVAFGVFEINNYNVLLYVGAYGKGVIFDNKNKKVIYMYTSRAGTGPGIGYESLYIIFVFRNQFALQQFIGAKGSGADIGASATLGVVGGQFSFNPEVSVYQVYKNGFDLQANWGGLCIFLHMG</sequence>
<dbReference type="Proteomes" id="UP000236655">
    <property type="component" value="Chromosome"/>
</dbReference>
<dbReference type="EMBL" id="CP024847">
    <property type="protein sequence ID" value="AUR50803.1"/>
    <property type="molecule type" value="Genomic_DNA"/>
</dbReference>
<keyword evidence="1" id="KW-0732">Signal</keyword>
<name>A0A2I7N2X6_9NEIS</name>
<keyword evidence="3" id="KW-1185">Reference proteome</keyword>
<evidence type="ECO:0000313" key="3">
    <source>
        <dbReference type="Proteomes" id="UP000236655"/>
    </source>
</evidence>
<dbReference type="KEGG" id="nba:CUN60_00320"/>
<evidence type="ECO:0000313" key="2">
    <source>
        <dbReference type="EMBL" id="AUR50803.1"/>
    </source>
</evidence>
<reference evidence="3" key="1">
    <citation type="submission" date="2017-11" db="EMBL/GenBank/DDBJ databases">
        <authorList>
            <person name="Chan K.G."/>
            <person name="Lee L.S."/>
        </authorList>
    </citation>
    <scope>NUCLEOTIDE SEQUENCE [LARGE SCALE GENOMIC DNA]</scope>
    <source>
        <strain evidence="3">DSM 100970</strain>
    </source>
</reference>
<dbReference type="AlphaFoldDB" id="A0A2I7N2X6"/>
<protein>
    <submittedName>
        <fullName evidence="2">Uncharacterized protein</fullName>
    </submittedName>
</protein>
<accession>A0A2I7N2X6</accession>